<dbReference type="Pfam" id="PF09706">
    <property type="entry name" value="Cas_CXXC_CXXC"/>
    <property type="match status" value="1"/>
</dbReference>
<dbReference type="RefSeq" id="WP_242955741.1">
    <property type="nucleotide sequence ID" value="NZ_JBCECZ010000023.1"/>
</dbReference>
<dbReference type="GeneID" id="70576852"/>
<dbReference type="NCBIfam" id="TIGR01908">
    <property type="entry name" value="cas_CXXC_CXXC"/>
    <property type="match status" value="1"/>
</dbReference>
<dbReference type="InterPro" id="IPR010180">
    <property type="entry name" value="CRISPR-assoc_prot_CXXC-CXXC"/>
</dbReference>
<dbReference type="Proteomes" id="UP000250223">
    <property type="component" value="Unassembled WGS sequence"/>
</dbReference>
<dbReference type="EMBL" id="UAWC01000001">
    <property type="protein sequence ID" value="SQB33612.1"/>
    <property type="molecule type" value="Genomic_DNA"/>
</dbReference>
<protein>
    <submittedName>
        <fullName evidence="2">CRISPR-associated CXXC_CXXC protein Cst1</fullName>
    </submittedName>
</protein>
<evidence type="ECO:0000313" key="2">
    <source>
        <dbReference type="EMBL" id="SQB33612.1"/>
    </source>
</evidence>
<gene>
    <name evidence="2" type="primary">cst1</name>
    <name evidence="2" type="ORF">NCTC13028_00603</name>
</gene>
<reference evidence="2 3" key="1">
    <citation type="submission" date="2018-06" db="EMBL/GenBank/DDBJ databases">
        <authorList>
            <consortium name="Pathogen Informatics"/>
            <person name="Doyle S."/>
        </authorList>
    </citation>
    <scope>NUCLEOTIDE SEQUENCE [LARGE SCALE GENOMIC DNA]</scope>
    <source>
        <strain evidence="2 3">NCTC13028</strain>
    </source>
</reference>
<evidence type="ECO:0000259" key="1">
    <source>
        <dbReference type="Pfam" id="PF09706"/>
    </source>
</evidence>
<sequence>MKKIAKIKLEKSDWLYNAGIVGICNILKYNECDYDDSNINYVEFESECLGNFEEKYFNYFIGTYEKFTSWYRLISFEDYMDNLDLNIISSKDLKYINKYIENLKNKLKSNSYKSAYLVINDKELDLVKKEKEIKKIKITKKQNINDVMVDIKKQIEIIKEIIEYLKRDEIKRYILAKNIIYDVIQKFWEKVSFLNQKSNNKDMYEEFKRYFLDSTKTYLNSDKEKAKYYCFTCGRKVSSLKETFGLAWINKIGVDMSRKSSHFWNMNGDAYICPICNLVYSCVPAGFTTLNGRGIFINENSSIKNLIRINKHSLDTTTSIDELEEESYFNIADSIGQVSIDKSERETENIQIIKLNSENERRPYTFNIISKEKLNIICKHRNMLKSMIKIHAKVGTNEYINIYREVLDRIYKGKNLFDLISKLSYLKLDGKFNGLQFIEMMLKINNNLLERGEEIGMVSGSINDKAIYSFKCRGAELRKGYENRKALNKLGGVSYRLLNSLKTKNVSRFMDTIINSYMYLNMEIPTSFINVLNDKNKFQTIGYAFLVGLQGEEKFKKSGEEVNNDK</sequence>
<evidence type="ECO:0000313" key="3">
    <source>
        <dbReference type="Proteomes" id="UP000250223"/>
    </source>
</evidence>
<feature type="domain" description="CRISPR-associated protein CXXC-CXXC" evidence="1">
    <location>
        <begin position="224"/>
        <end position="288"/>
    </location>
</feature>
<accession>A0A239ZU17</accession>
<dbReference type="InterPro" id="IPR019121">
    <property type="entry name" value="CRISPR-assoc_CXXC-CXXC_dom"/>
</dbReference>
<dbReference type="AlphaFoldDB" id="A0A239ZU17"/>
<name>A0A239ZU17_CLOCO</name>
<organism evidence="2 3">
    <name type="scientific">Clostridium cochlearium</name>
    <dbReference type="NCBI Taxonomy" id="1494"/>
    <lineage>
        <taxon>Bacteria</taxon>
        <taxon>Bacillati</taxon>
        <taxon>Bacillota</taxon>
        <taxon>Clostridia</taxon>
        <taxon>Eubacteriales</taxon>
        <taxon>Clostridiaceae</taxon>
        <taxon>Clostridium</taxon>
    </lineage>
</organism>
<proteinExistence type="predicted"/>